<organism evidence="3 4">
    <name type="scientific">Lolium multiflorum</name>
    <name type="common">Italian ryegrass</name>
    <name type="synonym">Lolium perenne subsp. multiflorum</name>
    <dbReference type="NCBI Taxonomy" id="4521"/>
    <lineage>
        <taxon>Eukaryota</taxon>
        <taxon>Viridiplantae</taxon>
        <taxon>Streptophyta</taxon>
        <taxon>Embryophyta</taxon>
        <taxon>Tracheophyta</taxon>
        <taxon>Spermatophyta</taxon>
        <taxon>Magnoliopsida</taxon>
        <taxon>Liliopsida</taxon>
        <taxon>Poales</taxon>
        <taxon>Poaceae</taxon>
        <taxon>BOP clade</taxon>
        <taxon>Pooideae</taxon>
        <taxon>Poodae</taxon>
        <taxon>Poeae</taxon>
        <taxon>Poeae Chloroplast Group 2 (Poeae type)</taxon>
        <taxon>Loliodinae</taxon>
        <taxon>Loliinae</taxon>
        <taxon>Lolium</taxon>
    </lineage>
</organism>
<keyword evidence="1" id="KW-0175">Coiled coil</keyword>
<name>A0AAD8TDG6_LOLMU</name>
<feature type="region of interest" description="Disordered" evidence="2">
    <location>
        <begin position="46"/>
        <end position="187"/>
    </location>
</feature>
<proteinExistence type="predicted"/>
<dbReference type="AlphaFoldDB" id="A0AAD8TDG6"/>
<evidence type="ECO:0000313" key="3">
    <source>
        <dbReference type="EMBL" id="KAK1680406.1"/>
    </source>
</evidence>
<feature type="coiled-coil region" evidence="1">
    <location>
        <begin position="230"/>
        <end position="296"/>
    </location>
</feature>
<protein>
    <submittedName>
        <fullName evidence="3">Uncharacterized protein</fullName>
    </submittedName>
</protein>
<comment type="caution">
    <text evidence="3">The sequence shown here is derived from an EMBL/GenBank/DDBJ whole genome shotgun (WGS) entry which is preliminary data.</text>
</comment>
<reference evidence="3" key="1">
    <citation type="submission" date="2023-07" db="EMBL/GenBank/DDBJ databases">
        <title>A chromosome-level genome assembly of Lolium multiflorum.</title>
        <authorList>
            <person name="Chen Y."/>
            <person name="Copetti D."/>
            <person name="Kolliker R."/>
            <person name="Studer B."/>
        </authorList>
    </citation>
    <scope>NUCLEOTIDE SEQUENCE</scope>
    <source>
        <strain evidence="3">02402/16</strain>
        <tissue evidence="3">Leaf</tissue>
    </source>
</reference>
<accession>A0AAD8TDG6</accession>
<feature type="compositionally biased region" description="Polar residues" evidence="2">
    <location>
        <begin position="133"/>
        <end position="143"/>
    </location>
</feature>
<sequence length="446" mass="48981">MYAGDKDVDRLSKDLSVKDLEKLVQKISSLSKKDAIPTSCHVEPYSGTNALPENHRISSSLPPLPEGGEVEERIIVTDDAQVTSRPESEVAVSHKSAASSEREIESEASESTHSIPSTVSPRNKRKRGDAEGSGTSKLSSSPVEETAPDETSPEEEEPFNAYDAALVRSGDEEEEPAANVTAPMSTSHTLALSETHRTTEETLAPHQDLQSLGTQFIGYRDTVNGLKEDLVVANKRADDLAVKLEKSEEARKKAEKDATSIEDLRKRLHEAETALSDNITQQIAREENVIAHLESQSQRFVSCFTKRQVPQTAASSSSAAVCAGTVHWRYLARAGGGDPPRWLCLSAPPARGGHDGWCGRAAKKLWKKELDVRHRPVRAKPRPERDCARVHLPHRRKLQAAMNVLRRHRENIDPAAAQAELEATRKRLLSGGADIIRAQRELPNPT</sequence>
<evidence type="ECO:0000313" key="4">
    <source>
        <dbReference type="Proteomes" id="UP001231189"/>
    </source>
</evidence>
<feature type="compositionally biased region" description="Acidic residues" evidence="2">
    <location>
        <begin position="146"/>
        <end position="158"/>
    </location>
</feature>
<dbReference type="EMBL" id="JAUUTY010000002">
    <property type="protein sequence ID" value="KAK1680406.1"/>
    <property type="molecule type" value="Genomic_DNA"/>
</dbReference>
<gene>
    <name evidence="3" type="ORF">QYE76_041254</name>
</gene>
<evidence type="ECO:0000256" key="1">
    <source>
        <dbReference type="SAM" id="Coils"/>
    </source>
</evidence>
<dbReference type="Proteomes" id="UP001231189">
    <property type="component" value="Unassembled WGS sequence"/>
</dbReference>
<feature type="compositionally biased region" description="Polar residues" evidence="2">
    <location>
        <begin position="112"/>
        <end position="121"/>
    </location>
</feature>
<keyword evidence="4" id="KW-1185">Reference proteome</keyword>
<evidence type="ECO:0000256" key="2">
    <source>
        <dbReference type="SAM" id="MobiDB-lite"/>
    </source>
</evidence>